<feature type="compositionally biased region" description="Acidic residues" evidence="1">
    <location>
        <begin position="44"/>
        <end position="54"/>
    </location>
</feature>
<accession>A0A426YBJ1</accession>
<reference evidence="2 3" key="1">
    <citation type="journal article" date="2014" name="Agronomy (Basel)">
        <title>A Draft Genome Sequence for Ensete ventricosum, the Drought-Tolerant Tree Against Hunger.</title>
        <authorList>
            <person name="Harrison J."/>
            <person name="Moore K.A."/>
            <person name="Paszkiewicz K."/>
            <person name="Jones T."/>
            <person name="Grant M."/>
            <person name="Ambacheew D."/>
            <person name="Muzemil S."/>
            <person name="Studholme D.J."/>
        </authorList>
    </citation>
    <scope>NUCLEOTIDE SEQUENCE [LARGE SCALE GENOMIC DNA]</scope>
</reference>
<feature type="region of interest" description="Disordered" evidence="1">
    <location>
        <begin position="21"/>
        <end position="64"/>
    </location>
</feature>
<dbReference type="AlphaFoldDB" id="A0A426YBJ1"/>
<proteinExistence type="predicted"/>
<dbReference type="EMBL" id="AMZH03013550">
    <property type="protein sequence ID" value="RRT49089.1"/>
    <property type="molecule type" value="Genomic_DNA"/>
</dbReference>
<feature type="compositionally biased region" description="Basic and acidic residues" evidence="1">
    <location>
        <begin position="32"/>
        <end position="43"/>
    </location>
</feature>
<dbReference type="Proteomes" id="UP000287651">
    <property type="component" value="Unassembled WGS sequence"/>
</dbReference>
<feature type="non-terminal residue" evidence="2">
    <location>
        <position position="1"/>
    </location>
</feature>
<name>A0A426YBJ1_ENSVE</name>
<evidence type="ECO:0000256" key="1">
    <source>
        <dbReference type="SAM" id="MobiDB-lite"/>
    </source>
</evidence>
<feature type="compositionally biased region" description="Basic and acidic residues" evidence="1">
    <location>
        <begin position="55"/>
        <end position="64"/>
    </location>
</feature>
<comment type="caution">
    <text evidence="2">The sequence shown here is derived from an EMBL/GenBank/DDBJ whole genome shotgun (WGS) entry which is preliminary data.</text>
</comment>
<sequence length="87" mass="9852">SAARYVLVCTGVSTHDTLVSTGVSKRKKEGRRRMAEEGGRKSEEEEVTEEEEKEEEKRPYLRRGGEVRLQQAEVAIDRSEGDAREPC</sequence>
<evidence type="ECO:0000313" key="2">
    <source>
        <dbReference type="EMBL" id="RRT49089.1"/>
    </source>
</evidence>
<gene>
    <name evidence="2" type="ORF">B296_00052623</name>
</gene>
<evidence type="ECO:0000313" key="3">
    <source>
        <dbReference type="Proteomes" id="UP000287651"/>
    </source>
</evidence>
<organism evidence="2 3">
    <name type="scientific">Ensete ventricosum</name>
    <name type="common">Abyssinian banana</name>
    <name type="synonym">Musa ensete</name>
    <dbReference type="NCBI Taxonomy" id="4639"/>
    <lineage>
        <taxon>Eukaryota</taxon>
        <taxon>Viridiplantae</taxon>
        <taxon>Streptophyta</taxon>
        <taxon>Embryophyta</taxon>
        <taxon>Tracheophyta</taxon>
        <taxon>Spermatophyta</taxon>
        <taxon>Magnoliopsida</taxon>
        <taxon>Liliopsida</taxon>
        <taxon>Zingiberales</taxon>
        <taxon>Musaceae</taxon>
        <taxon>Ensete</taxon>
    </lineage>
</organism>
<protein>
    <submittedName>
        <fullName evidence="2">Uncharacterized protein</fullName>
    </submittedName>
</protein>